<dbReference type="InterPro" id="IPR037690">
    <property type="entry name" value="FAM204A"/>
</dbReference>
<dbReference type="STRING" id="6526.A0A2C9KJQ0"/>
<feature type="region of interest" description="Disordered" evidence="1">
    <location>
        <begin position="1"/>
        <end position="27"/>
    </location>
</feature>
<dbReference type="AlphaFoldDB" id="A0A2C9KJQ0"/>
<evidence type="ECO:0008006" key="4">
    <source>
        <dbReference type="Google" id="ProtNLM"/>
    </source>
</evidence>
<sequence length="224" mass="25802">MCARFQTDRQTDRPSSGSDYDIHSEAAAPKNVSKHLWEKFKLLEKRTDETTRRSTEKRIKHLQKQVLETVTSEFTSPCDKDILRKYDVKFGPPLEKEAKRKKRKHEDSNLQVPSCTSQSCQLKDIVPLLTVNDHIQKDLSRPPPPTALEKHIDDAIRLGDVQTAECLSDHLATRELGEKIAAAIDAKKFLEQKKVDEALMKSKKKKKLPWGFEPKQRWETKGNM</sequence>
<dbReference type="EnsemblMetazoa" id="BGLB020424-RA">
    <property type="protein sequence ID" value="BGLB020424-PA"/>
    <property type="gene ID" value="BGLB020424"/>
</dbReference>
<dbReference type="VEuPathDB" id="VectorBase:BGLAX_044332"/>
<evidence type="ECO:0000313" key="2">
    <source>
        <dbReference type="EnsemblMetazoa" id="BGLB020424-PA"/>
    </source>
</evidence>
<organism evidence="2 3">
    <name type="scientific">Biomphalaria glabrata</name>
    <name type="common">Bloodfluke planorb</name>
    <name type="synonym">Freshwater snail</name>
    <dbReference type="NCBI Taxonomy" id="6526"/>
    <lineage>
        <taxon>Eukaryota</taxon>
        <taxon>Metazoa</taxon>
        <taxon>Spiralia</taxon>
        <taxon>Lophotrochozoa</taxon>
        <taxon>Mollusca</taxon>
        <taxon>Gastropoda</taxon>
        <taxon>Heterobranchia</taxon>
        <taxon>Euthyneura</taxon>
        <taxon>Panpulmonata</taxon>
        <taxon>Hygrophila</taxon>
        <taxon>Lymnaeoidea</taxon>
        <taxon>Planorbidae</taxon>
        <taxon>Biomphalaria</taxon>
    </lineage>
</organism>
<dbReference type="VEuPathDB" id="VectorBase:BGLB020424"/>
<proteinExistence type="predicted"/>
<dbReference type="KEGG" id="bgt:106065016"/>
<evidence type="ECO:0000313" key="3">
    <source>
        <dbReference type="Proteomes" id="UP000076420"/>
    </source>
</evidence>
<reference evidence="2" key="1">
    <citation type="submission" date="2020-05" db="UniProtKB">
        <authorList>
            <consortium name="EnsemblMetazoa"/>
        </authorList>
    </citation>
    <scope>IDENTIFICATION</scope>
    <source>
        <strain evidence="2">BB02</strain>
    </source>
</reference>
<evidence type="ECO:0000256" key="1">
    <source>
        <dbReference type="SAM" id="MobiDB-lite"/>
    </source>
</evidence>
<dbReference type="PANTHER" id="PTHR14386">
    <property type="entry name" value="PROTEIN FAM204A"/>
    <property type="match status" value="1"/>
</dbReference>
<gene>
    <name evidence="2" type="primary">106065016</name>
</gene>
<protein>
    <recommendedName>
        <fullName evidence="4">Protein FAM204A</fullName>
    </recommendedName>
</protein>
<accession>A0A2C9KJQ0</accession>
<dbReference type="PANTHER" id="PTHR14386:SF2">
    <property type="entry name" value="PROTEIN FAM204A"/>
    <property type="match status" value="1"/>
</dbReference>
<feature type="compositionally biased region" description="Basic and acidic residues" evidence="1">
    <location>
        <begin position="1"/>
        <end position="12"/>
    </location>
</feature>
<dbReference type="Proteomes" id="UP000076420">
    <property type="component" value="Unassembled WGS sequence"/>
</dbReference>
<name>A0A2C9KJQ0_BIOGL</name>
<dbReference type="OrthoDB" id="2418792at2759"/>